<sequence length="158" mass="18278">MDYDMHAFANQIREQPVSREQQLKDLAAINECVQKVLEQYERIYGSPMPLFEQTKKNTNAFDNTRITYNGNILNNSVFNYTTYQSRPSPSTSTGYNMDLSAERRSEERPDLQVLSSKQTRKRKGAVYNNVVDSNRILSTCTCPIVHKRKRVEADTDDE</sequence>
<dbReference type="RefSeq" id="XP_024868389.1">
    <property type="nucleotide sequence ID" value="XM_025012621.1"/>
</dbReference>
<organism evidence="1 2">
    <name type="scientific">Temnothorax curvispinosus</name>
    <dbReference type="NCBI Taxonomy" id="300111"/>
    <lineage>
        <taxon>Eukaryota</taxon>
        <taxon>Metazoa</taxon>
        <taxon>Ecdysozoa</taxon>
        <taxon>Arthropoda</taxon>
        <taxon>Hexapoda</taxon>
        <taxon>Insecta</taxon>
        <taxon>Pterygota</taxon>
        <taxon>Neoptera</taxon>
        <taxon>Endopterygota</taxon>
        <taxon>Hymenoptera</taxon>
        <taxon>Apocrita</taxon>
        <taxon>Aculeata</taxon>
        <taxon>Formicoidea</taxon>
        <taxon>Formicidae</taxon>
        <taxon>Myrmicinae</taxon>
        <taxon>Temnothorax</taxon>
    </lineage>
</organism>
<dbReference type="AlphaFoldDB" id="A0A6J1PG39"/>
<evidence type="ECO:0000313" key="1">
    <source>
        <dbReference type="Proteomes" id="UP000504618"/>
    </source>
</evidence>
<gene>
    <name evidence="2 3" type="primary">LOC112452422</name>
</gene>
<proteinExistence type="predicted"/>
<name>A0A6J1PG39_9HYME</name>
<protein>
    <submittedName>
        <fullName evidence="2 3">Uncharacterized protein LOC112452422</fullName>
    </submittedName>
</protein>
<keyword evidence="1" id="KW-1185">Reference proteome</keyword>
<accession>A0A6J1PG39</accession>
<evidence type="ECO:0000313" key="3">
    <source>
        <dbReference type="RefSeq" id="XP_024868389.1"/>
    </source>
</evidence>
<evidence type="ECO:0000313" key="2">
    <source>
        <dbReference type="RefSeq" id="XP_024868388.1"/>
    </source>
</evidence>
<dbReference type="RefSeq" id="XP_024868388.1">
    <property type="nucleotide sequence ID" value="XM_025012620.1"/>
</dbReference>
<reference evidence="2 3" key="1">
    <citation type="submission" date="2025-04" db="UniProtKB">
        <authorList>
            <consortium name="RefSeq"/>
        </authorList>
    </citation>
    <scope>IDENTIFICATION</scope>
    <source>
        <tissue evidence="2 3">Whole body</tissue>
    </source>
</reference>
<dbReference type="Proteomes" id="UP000504618">
    <property type="component" value="Unplaced"/>
</dbReference>
<dbReference type="GeneID" id="112452422"/>